<dbReference type="EMBL" id="JABDYC010000010">
    <property type="protein sequence ID" value="MBX5025751.1"/>
    <property type="molecule type" value="Genomic_DNA"/>
</dbReference>
<feature type="domain" description="ABC transmembrane type-2" evidence="9">
    <location>
        <begin position="132"/>
        <end position="368"/>
    </location>
</feature>
<name>A0A9Q3MGL2_9HYPH</name>
<accession>A0A9Q3MGL2</accession>
<proteinExistence type="inferred from homology"/>
<sequence length="370" mass="40161">MRLATIFHLGIKELRGLMRDPILLGLILYSFTVAVYAEARAIPQTLNNAPIAIVDEDGSPLSLRIADAFLRPYFKPPVTITADEMDTRMDAATDTFALDIPPHFQSDLIAGKSPVIQLNVDATRMTQAFSGSGYVQSIVAQEITGFAATQTISQIPRVDLALRARFNPELNQTWFGSVMNVINMVTMLSIILTGTALIREREHGTVEHLLVMPVTPLEIMLAKVWSMGLVVFVATGLSLVFMVEGLLQVPIEGSLGLFMAGAALDLLATTAMGIALATIAGSMPQFGLLLMLVLMPLQILSGATTPRESMPEAIQTIMLAAPNTHFITMAQAILYRGAGFATVWPQFLWLAAIAAVLFVFSLLGFRRSLR</sequence>
<keyword evidence="4" id="KW-1003">Cell membrane</keyword>
<evidence type="ECO:0000313" key="11">
    <source>
        <dbReference type="EMBL" id="MBX5088088.1"/>
    </source>
</evidence>
<evidence type="ECO:0000256" key="5">
    <source>
        <dbReference type="ARBA" id="ARBA00022692"/>
    </source>
</evidence>
<evidence type="ECO:0000256" key="1">
    <source>
        <dbReference type="ARBA" id="ARBA00004651"/>
    </source>
</evidence>
<evidence type="ECO:0000313" key="13">
    <source>
        <dbReference type="Proteomes" id="UP000770629"/>
    </source>
</evidence>
<keyword evidence="7 8" id="KW-0472">Membrane</keyword>
<evidence type="ECO:0000313" key="12">
    <source>
        <dbReference type="Proteomes" id="UP000749740"/>
    </source>
</evidence>
<comment type="caution">
    <text evidence="10">The sequence shown here is derived from an EMBL/GenBank/DDBJ whole genome shotgun (WGS) entry which is preliminary data.</text>
</comment>
<evidence type="ECO:0000256" key="3">
    <source>
        <dbReference type="ARBA" id="ARBA00022448"/>
    </source>
</evidence>
<dbReference type="Pfam" id="PF12698">
    <property type="entry name" value="ABC2_membrane_3"/>
    <property type="match status" value="1"/>
</dbReference>
<keyword evidence="13" id="KW-1185">Reference proteome</keyword>
<evidence type="ECO:0000256" key="8">
    <source>
        <dbReference type="SAM" id="Phobius"/>
    </source>
</evidence>
<dbReference type="InterPro" id="IPR051449">
    <property type="entry name" value="ABC-2_transporter_component"/>
</dbReference>
<dbReference type="EMBL" id="JABDYF010000001">
    <property type="protein sequence ID" value="MBX5088088.1"/>
    <property type="molecule type" value="Genomic_DNA"/>
</dbReference>
<evidence type="ECO:0000259" key="9">
    <source>
        <dbReference type="PROSITE" id="PS51012"/>
    </source>
</evidence>
<feature type="transmembrane region" description="Helical" evidence="8">
    <location>
        <begin position="219"/>
        <end position="243"/>
    </location>
</feature>
<dbReference type="GO" id="GO:0005886">
    <property type="term" value="C:plasma membrane"/>
    <property type="evidence" value="ECO:0007669"/>
    <property type="project" value="UniProtKB-SubCell"/>
</dbReference>
<organism evidence="10 12">
    <name type="scientific">Rhizobium lentis</name>
    <dbReference type="NCBI Taxonomy" id="1138194"/>
    <lineage>
        <taxon>Bacteria</taxon>
        <taxon>Pseudomonadati</taxon>
        <taxon>Pseudomonadota</taxon>
        <taxon>Alphaproteobacteria</taxon>
        <taxon>Hyphomicrobiales</taxon>
        <taxon>Rhizobiaceae</taxon>
        <taxon>Rhizobium/Agrobacterium group</taxon>
        <taxon>Rhizobium</taxon>
    </lineage>
</organism>
<reference evidence="10 13" key="1">
    <citation type="submission" date="2020-04" db="EMBL/GenBank/DDBJ databases">
        <title>Global-level population genomics: horizontal gene transfer, symbiosis and evolution in Rhizobia.</title>
        <authorList>
            <person name="Gai Y."/>
        </authorList>
    </citation>
    <scope>NUCLEOTIDE SEQUENCE</scope>
    <source>
        <strain evidence="11 13">BLR33</strain>
        <strain evidence="10">BLR57</strain>
    </source>
</reference>
<keyword evidence="3" id="KW-0813">Transport</keyword>
<evidence type="ECO:0000256" key="7">
    <source>
        <dbReference type="ARBA" id="ARBA00023136"/>
    </source>
</evidence>
<dbReference type="GeneID" id="66142827"/>
<feature type="transmembrane region" description="Helical" evidence="8">
    <location>
        <begin position="22"/>
        <end position="39"/>
    </location>
</feature>
<dbReference type="InterPro" id="IPR047817">
    <property type="entry name" value="ABC2_TM_bact-type"/>
</dbReference>
<dbReference type="InterPro" id="IPR013525">
    <property type="entry name" value="ABC2_TM"/>
</dbReference>
<dbReference type="AlphaFoldDB" id="A0A9Q3MGL2"/>
<evidence type="ECO:0000313" key="10">
    <source>
        <dbReference type="EMBL" id="MBX5025751.1"/>
    </source>
</evidence>
<feature type="transmembrane region" description="Helical" evidence="8">
    <location>
        <begin position="255"/>
        <end position="280"/>
    </location>
</feature>
<evidence type="ECO:0000256" key="2">
    <source>
        <dbReference type="ARBA" id="ARBA00007783"/>
    </source>
</evidence>
<dbReference type="Gene3D" id="3.40.1710.10">
    <property type="entry name" value="abc type-2 transporter like domain"/>
    <property type="match status" value="1"/>
</dbReference>
<dbReference type="PROSITE" id="PS51012">
    <property type="entry name" value="ABC_TM2"/>
    <property type="match status" value="1"/>
</dbReference>
<comment type="similarity">
    <text evidence="2">Belongs to the ABC-2 integral membrane protein family.</text>
</comment>
<dbReference type="PANTHER" id="PTHR30294:SF47">
    <property type="entry name" value="INNER MEMBRANE TRANSPORT PERMEASE YHHJ"/>
    <property type="match status" value="1"/>
</dbReference>
<gene>
    <name evidence="11" type="ORF">HJB60_02700</name>
    <name evidence="10" type="ORF">HJB63_24830</name>
</gene>
<feature type="transmembrane region" description="Helical" evidence="8">
    <location>
        <begin position="347"/>
        <end position="365"/>
    </location>
</feature>
<keyword evidence="6 8" id="KW-1133">Transmembrane helix</keyword>
<keyword evidence="5 8" id="KW-0812">Transmembrane</keyword>
<feature type="transmembrane region" description="Helical" evidence="8">
    <location>
        <begin position="286"/>
        <end position="305"/>
    </location>
</feature>
<evidence type="ECO:0000256" key="4">
    <source>
        <dbReference type="ARBA" id="ARBA00022475"/>
    </source>
</evidence>
<comment type="subcellular location">
    <subcellularLocation>
        <location evidence="1">Cell membrane</location>
        <topology evidence="1">Multi-pass membrane protein</topology>
    </subcellularLocation>
</comment>
<dbReference type="Proteomes" id="UP000770629">
    <property type="component" value="Unassembled WGS sequence"/>
</dbReference>
<feature type="transmembrane region" description="Helical" evidence="8">
    <location>
        <begin position="173"/>
        <end position="199"/>
    </location>
</feature>
<protein>
    <submittedName>
        <fullName evidence="10">ABC transporter permease</fullName>
    </submittedName>
</protein>
<dbReference type="Proteomes" id="UP000749740">
    <property type="component" value="Unassembled WGS sequence"/>
</dbReference>
<dbReference type="PANTHER" id="PTHR30294">
    <property type="entry name" value="MEMBRANE COMPONENT OF ABC TRANSPORTER YHHJ-RELATED"/>
    <property type="match status" value="1"/>
</dbReference>
<dbReference type="RefSeq" id="WP_207245479.1">
    <property type="nucleotide sequence ID" value="NZ_CP071455.1"/>
</dbReference>
<evidence type="ECO:0000256" key="6">
    <source>
        <dbReference type="ARBA" id="ARBA00022989"/>
    </source>
</evidence>
<dbReference type="GO" id="GO:0140359">
    <property type="term" value="F:ABC-type transporter activity"/>
    <property type="evidence" value="ECO:0007669"/>
    <property type="project" value="InterPro"/>
</dbReference>